<keyword evidence="1" id="KW-0472">Membrane</keyword>
<proteinExistence type="predicted"/>
<organism evidence="2">
    <name type="scientific">marine sediment metagenome</name>
    <dbReference type="NCBI Taxonomy" id="412755"/>
    <lineage>
        <taxon>unclassified sequences</taxon>
        <taxon>metagenomes</taxon>
        <taxon>ecological metagenomes</taxon>
    </lineage>
</organism>
<reference evidence="2" key="1">
    <citation type="journal article" date="2015" name="Nature">
        <title>Complex archaea that bridge the gap between prokaryotes and eukaryotes.</title>
        <authorList>
            <person name="Spang A."/>
            <person name="Saw J.H."/>
            <person name="Jorgensen S.L."/>
            <person name="Zaremba-Niedzwiedzka K."/>
            <person name="Martijn J."/>
            <person name="Lind A.E."/>
            <person name="van Eijk R."/>
            <person name="Schleper C."/>
            <person name="Guy L."/>
            <person name="Ettema T.J."/>
        </authorList>
    </citation>
    <scope>NUCLEOTIDE SEQUENCE</scope>
</reference>
<gene>
    <name evidence="2" type="ORF">LCGC14_2245060</name>
</gene>
<comment type="caution">
    <text evidence="2">The sequence shown here is derived from an EMBL/GenBank/DDBJ whole genome shotgun (WGS) entry which is preliminary data.</text>
</comment>
<dbReference type="AlphaFoldDB" id="A0A0F9D4G6"/>
<sequence>FFMIGLGGVIINREGIMFWTSLIPVSIGYWMFVGKDLHKREATSQ</sequence>
<protein>
    <recommendedName>
        <fullName evidence="3">Amino acid permease/ SLC12A domain-containing protein</fullName>
    </recommendedName>
</protein>
<evidence type="ECO:0000313" key="2">
    <source>
        <dbReference type="EMBL" id="KKL56469.1"/>
    </source>
</evidence>
<accession>A0A0F9D4G6</accession>
<keyword evidence="1" id="KW-0812">Transmembrane</keyword>
<evidence type="ECO:0000256" key="1">
    <source>
        <dbReference type="SAM" id="Phobius"/>
    </source>
</evidence>
<evidence type="ECO:0008006" key="3">
    <source>
        <dbReference type="Google" id="ProtNLM"/>
    </source>
</evidence>
<name>A0A0F9D4G6_9ZZZZ</name>
<feature type="transmembrane region" description="Helical" evidence="1">
    <location>
        <begin position="16"/>
        <end position="33"/>
    </location>
</feature>
<feature type="non-terminal residue" evidence="2">
    <location>
        <position position="1"/>
    </location>
</feature>
<dbReference type="EMBL" id="LAZR01030482">
    <property type="protein sequence ID" value="KKL56469.1"/>
    <property type="molecule type" value="Genomic_DNA"/>
</dbReference>
<keyword evidence="1" id="KW-1133">Transmembrane helix</keyword>